<name>A0ACC2GWE5_DALPE</name>
<sequence length="340" mass="36858">MADADKRVVLGSDKPCPEGVVTSLRFTGPSQPGSFTPPNYGSDASSGLPDGKPDDSPIVTSPVSERIKALEALAAKKEQELRNEGGFPHFKERHYEKSPPEVVPEISSPFQKKGATTDQASPESPFEVLGEARHGSEFEDTAVWMRAHLPPVLDFEDKQYTSKDDVVSENGGKFKEVKVADKVVPDVPEAFACVPDAFMDSLIEGPKLKDLFKDPGQHSCVEEESEFDLRFLPTAYMTETQGPLDHELPASPAPPAGFDTHSSPPPSNSEGKNPKNKPVPWGGDLEPPEVVEADSSGDSDDTVIEDAPCPRPLCPRPLCPRPLCPRPLCPCPLCPRPLFK</sequence>
<protein>
    <submittedName>
        <fullName evidence="1">Uncharacterized protein</fullName>
    </submittedName>
</protein>
<reference evidence="1" key="1">
    <citation type="submission" date="2021-05" db="EMBL/GenBank/DDBJ databases">
        <authorList>
            <person name="Pan Q."/>
            <person name="Jouanno E."/>
            <person name="Zahm M."/>
            <person name="Klopp C."/>
            <person name="Cabau C."/>
            <person name="Louis A."/>
            <person name="Berthelot C."/>
            <person name="Parey E."/>
            <person name="Roest Crollius H."/>
            <person name="Montfort J."/>
            <person name="Robinson-Rechavi M."/>
            <person name="Bouchez O."/>
            <person name="Lampietro C."/>
            <person name="Lopez Roques C."/>
            <person name="Donnadieu C."/>
            <person name="Postlethwait J."/>
            <person name="Bobe J."/>
            <person name="Dillon D."/>
            <person name="Chandos A."/>
            <person name="von Hippel F."/>
            <person name="Guiguen Y."/>
        </authorList>
    </citation>
    <scope>NUCLEOTIDE SEQUENCE</scope>
    <source>
        <strain evidence="1">YG-Jan2019</strain>
    </source>
</reference>
<accession>A0ACC2GWE5</accession>
<dbReference type="EMBL" id="CM055735">
    <property type="protein sequence ID" value="KAJ8008113.1"/>
    <property type="molecule type" value="Genomic_DNA"/>
</dbReference>
<evidence type="ECO:0000313" key="2">
    <source>
        <dbReference type="Proteomes" id="UP001157502"/>
    </source>
</evidence>
<proteinExistence type="predicted"/>
<keyword evidence="2" id="KW-1185">Reference proteome</keyword>
<evidence type="ECO:0000313" key="1">
    <source>
        <dbReference type="EMBL" id="KAJ8008113.1"/>
    </source>
</evidence>
<dbReference type="Proteomes" id="UP001157502">
    <property type="component" value="Chromosome 8"/>
</dbReference>
<organism evidence="1 2">
    <name type="scientific">Dallia pectoralis</name>
    <name type="common">Alaska blackfish</name>
    <dbReference type="NCBI Taxonomy" id="75939"/>
    <lineage>
        <taxon>Eukaryota</taxon>
        <taxon>Metazoa</taxon>
        <taxon>Chordata</taxon>
        <taxon>Craniata</taxon>
        <taxon>Vertebrata</taxon>
        <taxon>Euteleostomi</taxon>
        <taxon>Actinopterygii</taxon>
        <taxon>Neopterygii</taxon>
        <taxon>Teleostei</taxon>
        <taxon>Protacanthopterygii</taxon>
        <taxon>Esociformes</taxon>
        <taxon>Umbridae</taxon>
        <taxon>Dallia</taxon>
    </lineage>
</organism>
<comment type="caution">
    <text evidence="1">The sequence shown here is derived from an EMBL/GenBank/DDBJ whole genome shotgun (WGS) entry which is preliminary data.</text>
</comment>
<gene>
    <name evidence="1" type="ORF">DPEC_G00101390</name>
</gene>